<dbReference type="EMBL" id="CAJOBI010322020">
    <property type="protein sequence ID" value="CAF5186579.1"/>
    <property type="molecule type" value="Genomic_DNA"/>
</dbReference>
<proteinExistence type="predicted"/>
<feature type="non-terminal residue" evidence="1">
    <location>
        <position position="19"/>
    </location>
</feature>
<comment type="caution">
    <text evidence="1">The sequence shown here is derived from an EMBL/GenBank/DDBJ whole genome shotgun (WGS) entry which is preliminary data.</text>
</comment>
<reference evidence="1" key="1">
    <citation type="submission" date="2021-02" db="EMBL/GenBank/DDBJ databases">
        <authorList>
            <person name="Nowell W R."/>
        </authorList>
    </citation>
    <scope>NUCLEOTIDE SEQUENCE</scope>
</reference>
<sequence>MSGTNPKPTIPASTASSAL</sequence>
<accession>A0A8S3HQ78</accession>
<protein>
    <submittedName>
        <fullName evidence="1">Uncharacterized protein</fullName>
    </submittedName>
</protein>
<feature type="non-terminal residue" evidence="1">
    <location>
        <position position="1"/>
    </location>
</feature>
<evidence type="ECO:0000313" key="1">
    <source>
        <dbReference type="EMBL" id="CAF5186579.1"/>
    </source>
</evidence>
<organism evidence="1 2">
    <name type="scientific">Rotaria magnacalcarata</name>
    <dbReference type="NCBI Taxonomy" id="392030"/>
    <lineage>
        <taxon>Eukaryota</taxon>
        <taxon>Metazoa</taxon>
        <taxon>Spiralia</taxon>
        <taxon>Gnathifera</taxon>
        <taxon>Rotifera</taxon>
        <taxon>Eurotatoria</taxon>
        <taxon>Bdelloidea</taxon>
        <taxon>Philodinida</taxon>
        <taxon>Philodinidae</taxon>
        <taxon>Rotaria</taxon>
    </lineage>
</organism>
<name>A0A8S3HQ78_9BILA</name>
<dbReference type="Proteomes" id="UP000676336">
    <property type="component" value="Unassembled WGS sequence"/>
</dbReference>
<evidence type="ECO:0000313" key="2">
    <source>
        <dbReference type="Proteomes" id="UP000676336"/>
    </source>
</evidence>
<gene>
    <name evidence="1" type="ORF">SMN809_LOCUS70699</name>
</gene>
<dbReference type="AlphaFoldDB" id="A0A8S3HQ78"/>